<dbReference type="Gene3D" id="2.60.40.1090">
    <property type="entry name" value="Fimbrial-type adhesion domain"/>
    <property type="match status" value="1"/>
</dbReference>
<dbReference type="InterPro" id="IPR000259">
    <property type="entry name" value="Adhesion_dom_fimbrial"/>
</dbReference>
<dbReference type="GO" id="GO:0043709">
    <property type="term" value="P:cell adhesion involved in single-species biofilm formation"/>
    <property type="evidence" value="ECO:0007669"/>
    <property type="project" value="TreeGrafter"/>
</dbReference>
<feature type="domain" description="Fimbrial-type adhesion" evidence="5">
    <location>
        <begin position="58"/>
        <end position="206"/>
    </location>
</feature>
<name>A0AB34CCH7_9GAMM</name>
<dbReference type="SUPFAM" id="SSF49401">
    <property type="entry name" value="Bacterial adhesins"/>
    <property type="match status" value="1"/>
</dbReference>
<sequence>MQPLIRPLSEFRPTAINQKVNIKDVSDMKKKKSASALLVCAMSLSAGSVWAAGDSTTINVKGKIVSNTCVIDTTNSDLTVTLPTLSDKDFKSKGVVAGKKTVNLVLKDCGKDTSKVDVTASGDPDDTDKSAFKNAATGGDAATGVGLYFYETDGNTLFLPNGTKEESSLDATKTNTLAYTAAYVATAATVSAGGFASVVNLKLEYQ</sequence>
<evidence type="ECO:0000256" key="3">
    <source>
        <dbReference type="ARBA" id="ARBA00022729"/>
    </source>
</evidence>
<proteinExistence type="inferred from homology"/>
<dbReference type="Proteomes" id="UP000324255">
    <property type="component" value="Unassembled WGS sequence"/>
</dbReference>
<keyword evidence="4" id="KW-0281">Fimbrium</keyword>
<evidence type="ECO:0000313" key="7">
    <source>
        <dbReference type="Proteomes" id="UP000324255"/>
    </source>
</evidence>
<dbReference type="InterPro" id="IPR050263">
    <property type="entry name" value="Bact_Fimbrial_Adh_Pro"/>
</dbReference>
<accession>A0AB34CCH7</accession>
<dbReference type="InterPro" id="IPR036937">
    <property type="entry name" value="Adhesion_dom_fimbrial_sf"/>
</dbReference>
<organism evidence="6 7">
    <name type="scientific">Candidatus Pantoea gossypiicola</name>
    <dbReference type="NCBI Taxonomy" id="2608008"/>
    <lineage>
        <taxon>Bacteria</taxon>
        <taxon>Pseudomonadati</taxon>
        <taxon>Pseudomonadota</taxon>
        <taxon>Gammaproteobacteria</taxon>
        <taxon>Enterobacterales</taxon>
        <taxon>Erwiniaceae</taxon>
        <taxon>Pantoea</taxon>
    </lineage>
</organism>
<dbReference type="Pfam" id="PF00419">
    <property type="entry name" value="Fimbrial"/>
    <property type="match status" value="1"/>
</dbReference>
<evidence type="ECO:0000313" key="6">
    <source>
        <dbReference type="EMBL" id="KAA6118478.1"/>
    </source>
</evidence>
<dbReference type="InterPro" id="IPR008966">
    <property type="entry name" value="Adhesion_dom_sf"/>
</dbReference>
<gene>
    <name evidence="6" type="ORF">F3I20_22500</name>
</gene>
<comment type="similarity">
    <text evidence="2">Belongs to the fimbrial protein family.</text>
</comment>
<evidence type="ECO:0000256" key="4">
    <source>
        <dbReference type="ARBA" id="ARBA00023263"/>
    </source>
</evidence>
<protein>
    <submittedName>
        <fullName evidence="6">Type 1 fimbrial protein</fullName>
    </submittedName>
</protein>
<dbReference type="PANTHER" id="PTHR33420">
    <property type="entry name" value="FIMBRIAL SUBUNIT ELFA-RELATED"/>
    <property type="match status" value="1"/>
</dbReference>
<evidence type="ECO:0000256" key="1">
    <source>
        <dbReference type="ARBA" id="ARBA00004561"/>
    </source>
</evidence>
<reference evidence="6 7" key="1">
    <citation type="submission" date="2019-09" db="EMBL/GenBank/DDBJ databases">
        <title>Genomic diversity of phyloplane-associated Pantoea species in Pakistan cotton crop.</title>
        <authorList>
            <person name="Tufail M.R."/>
            <person name="Cook D.R."/>
        </authorList>
    </citation>
    <scope>NUCLEOTIDE SEQUENCE [LARGE SCALE GENOMIC DNA]</scope>
    <source>
        <strain evidence="6 7">B_8</strain>
    </source>
</reference>
<keyword evidence="7" id="KW-1185">Reference proteome</keyword>
<comment type="subcellular location">
    <subcellularLocation>
        <location evidence="1">Fimbrium</location>
    </subcellularLocation>
</comment>
<comment type="caution">
    <text evidence="6">The sequence shown here is derived from an EMBL/GenBank/DDBJ whole genome shotgun (WGS) entry which is preliminary data.</text>
</comment>
<dbReference type="GO" id="GO:0009289">
    <property type="term" value="C:pilus"/>
    <property type="evidence" value="ECO:0007669"/>
    <property type="project" value="UniProtKB-SubCell"/>
</dbReference>
<evidence type="ECO:0000256" key="2">
    <source>
        <dbReference type="ARBA" id="ARBA00006671"/>
    </source>
</evidence>
<dbReference type="EMBL" id="VWVM01000030">
    <property type="protein sequence ID" value="KAA6118478.1"/>
    <property type="molecule type" value="Genomic_DNA"/>
</dbReference>
<keyword evidence="3" id="KW-0732">Signal</keyword>
<dbReference type="PANTHER" id="PTHR33420:SF3">
    <property type="entry name" value="FIMBRIAL SUBUNIT ELFA"/>
    <property type="match status" value="1"/>
</dbReference>
<evidence type="ECO:0000259" key="5">
    <source>
        <dbReference type="Pfam" id="PF00419"/>
    </source>
</evidence>
<dbReference type="AlphaFoldDB" id="A0AB34CCH7"/>